<keyword evidence="3" id="KW-1185">Reference proteome</keyword>
<reference evidence="2 3" key="1">
    <citation type="submission" date="2021-02" db="EMBL/GenBank/DDBJ databases">
        <authorList>
            <person name="Jung H.S."/>
            <person name="Chun B.H."/>
            <person name="Jeon C.O."/>
        </authorList>
    </citation>
    <scope>NUCLEOTIDE SEQUENCE [LARGE SCALE GENOMIC DNA]</scope>
    <source>
        <strain evidence="2 3">LMG 25203</strain>
    </source>
</reference>
<evidence type="ECO:0000313" key="3">
    <source>
        <dbReference type="Proteomes" id="UP000759529"/>
    </source>
</evidence>
<name>A0ABS2D1A0_9FLAO</name>
<sequence>MEIGKKEVVKSELYYFDIQAIYEYGEATFGIKLADSFFETILFDVEHLENQYLLHPECRHLETKTKIYRNIILGSYLIIYRIRANRIEVLRAFHGSRSPKIIKQVRKVIV</sequence>
<organism evidence="2 3">
    <name type="scientific">Flavobacterium macrobrachii</name>
    <dbReference type="NCBI Taxonomy" id="591204"/>
    <lineage>
        <taxon>Bacteria</taxon>
        <taxon>Pseudomonadati</taxon>
        <taxon>Bacteroidota</taxon>
        <taxon>Flavobacteriia</taxon>
        <taxon>Flavobacteriales</taxon>
        <taxon>Flavobacteriaceae</taxon>
        <taxon>Flavobacterium</taxon>
    </lineage>
</organism>
<dbReference type="Proteomes" id="UP000759529">
    <property type="component" value="Unassembled WGS sequence"/>
</dbReference>
<proteinExistence type="predicted"/>
<dbReference type="RefSeq" id="WP_187655935.1">
    <property type="nucleotide sequence ID" value="NZ_JACSOD020000509.1"/>
</dbReference>
<gene>
    <name evidence="2" type="ORF">H9X54_016975</name>
</gene>
<dbReference type="Gene3D" id="3.30.2310.20">
    <property type="entry name" value="RelE-like"/>
    <property type="match status" value="1"/>
</dbReference>
<dbReference type="EMBL" id="JACSOD020000509">
    <property type="protein sequence ID" value="MBM6500987.1"/>
    <property type="molecule type" value="Genomic_DNA"/>
</dbReference>
<comment type="caution">
    <text evidence="2">The sequence shown here is derived from an EMBL/GenBank/DDBJ whole genome shotgun (WGS) entry which is preliminary data.</text>
</comment>
<dbReference type="InterPro" id="IPR035093">
    <property type="entry name" value="RelE/ParE_toxin_dom_sf"/>
</dbReference>
<protein>
    <submittedName>
        <fullName evidence="2">Type II toxin-antitoxin system RelE/ParE family toxin</fullName>
    </submittedName>
</protein>
<keyword evidence="1" id="KW-1277">Toxin-antitoxin system</keyword>
<evidence type="ECO:0000256" key="1">
    <source>
        <dbReference type="ARBA" id="ARBA00022649"/>
    </source>
</evidence>
<accession>A0ABS2D1A0</accession>
<dbReference type="InterPro" id="IPR007712">
    <property type="entry name" value="RelE/ParE_toxin"/>
</dbReference>
<dbReference type="Pfam" id="PF05016">
    <property type="entry name" value="ParE_toxin"/>
    <property type="match status" value="1"/>
</dbReference>
<evidence type="ECO:0000313" key="2">
    <source>
        <dbReference type="EMBL" id="MBM6500987.1"/>
    </source>
</evidence>